<gene>
    <name evidence="1" type="ORF">DYU05_16240</name>
</gene>
<evidence type="ECO:0000313" key="2">
    <source>
        <dbReference type="Proteomes" id="UP000260823"/>
    </source>
</evidence>
<evidence type="ECO:0000313" key="1">
    <source>
        <dbReference type="EMBL" id="RFZ82168.1"/>
    </source>
</evidence>
<accession>A0A3E2NMG3</accession>
<dbReference type="EMBL" id="QWDE01000003">
    <property type="protein sequence ID" value="RFZ82168.1"/>
    <property type="molecule type" value="Genomic_DNA"/>
</dbReference>
<dbReference type="OrthoDB" id="791707at2"/>
<dbReference type="SUPFAM" id="SSF56925">
    <property type="entry name" value="OMPA-like"/>
    <property type="match status" value="1"/>
</dbReference>
<dbReference type="RefSeq" id="WP_117384192.1">
    <property type="nucleotide sequence ID" value="NZ_QWDE01000003.1"/>
</dbReference>
<dbReference type="Proteomes" id="UP000260823">
    <property type="component" value="Unassembled WGS sequence"/>
</dbReference>
<organism evidence="1 2">
    <name type="scientific">Mucilaginibacter terrenus</name>
    <dbReference type="NCBI Taxonomy" id="2482727"/>
    <lineage>
        <taxon>Bacteria</taxon>
        <taxon>Pseudomonadati</taxon>
        <taxon>Bacteroidota</taxon>
        <taxon>Sphingobacteriia</taxon>
        <taxon>Sphingobacteriales</taxon>
        <taxon>Sphingobacteriaceae</taxon>
        <taxon>Mucilaginibacter</taxon>
    </lineage>
</organism>
<dbReference type="AlphaFoldDB" id="A0A3E2NMG3"/>
<comment type="caution">
    <text evidence="1">The sequence shown here is derived from an EMBL/GenBank/DDBJ whole genome shotgun (WGS) entry which is preliminary data.</text>
</comment>
<dbReference type="InterPro" id="IPR011250">
    <property type="entry name" value="OMP/PagP_B-barrel"/>
</dbReference>
<evidence type="ECO:0008006" key="3">
    <source>
        <dbReference type="Google" id="ProtNLM"/>
    </source>
</evidence>
<proteinExistence type="predicted"/>
<sequence length="261" mass="27908">MKLYYLSNVKLFLINPMHPNSPKRLAFATIFTLFILVVFTWSPANAQRRHTPGVGADGDMLGGSNHNSGGVERSDGWGISLNAGYETPRGDVGDFYKAAPTFGATVTRRMGNVVYSGTIDYRSYKPKQAEFTESEEGFEDVVTKYSNYQGTGFYLGIAYEVPLTGLVDVYAGVNGGFVITKFDLSASDGSGSYVSVSGNTSVSYFGPKLGFNCAVGSNMSIGAEGRYGLGITGASYNSREGGSTVQGFSAISGNLFLTFHF</sequence>
<name>A0A3E2NMG3_9SPHI</name>
<protein>
    <recommendedName>
        <fullName evidence="3">Outer membrane protein beta-barrel domain-containing protein</fullName>
    </recommendedName>
</protein>
<keyword evidence="2" id="KW-1185">Reference proteome</keyword>
<reference evidence="1 2" key="1">
    <citation type="submission" date="2018-08" db="EMBL/GenBank/DDBJ databases">
        <title>Mucilaginibacter terrae sp. nov., isolated from manganese diggings.</title>
        <authorList>
            <person name="Huang Y."/>
            <person name="Zhou Z."/>
        </authorList>
    </citation>
    <scope>NUCLEOTIDE SEQUENCE [LARGE SCALE GENOMIC DNA]</scope>
    <source>
        <strain evidence="1 2">ZH6</strain>
    </source>
</reference>